<organism evidence="1 2">
    <name type="scientific">Avena sativa</name>
    <name type="common">Oat</name>
    <dbReference type="NCBI Taxonomy" id="4498"/>
    <lineage>
        <taxon>Eukaryota</taxon>
        <taxon>Viridiplantae</taxon>
        <taxon>Streptophyta</taxon>
        <taxon>Embryophyta</taxon>
        <taxon>Tracheophyta</taxon>
        <taxon>Spermatophyta</taxon>
        <taxon>Magnoliopsida</taxon>
        <taxon>Liliopsida</taxon>
        <taxon>Poales</taxon>
        <taxon>Poaceae</taxon>
        <taxon>BOP clade</taxon>
        <taxon>Pooideae</taxon>
        <taxon>Poodae</taxon>
        <taxon>Poeae</taxon>
        <taxon>Poeae Chloroplast Group 1 (Aveneae type)</taxon>
        <taxon>Aveninae</taxon>
        <taxon>Avena</taxon>
    </lineage>
</organism>
<reference evidence="1" key="1">
    <citation type="submission" date="2021-05" db="EMBL/GenBank/DDBJ databases">
        <authorList>
            <person name="Scholz U."/>
            <person name="Mascher M."/>
            <person name="Fiebig A."/>
        </authorList>
    </citation>
    <scope>NUCLEOTIDE SEQUENCE [LARGE SCALE GENOMIC DNA]</scope>
</reference>
<name>A0ACD5TME8_AVESA</name>
<evidence type="ECO:0000313" key="2">
    <source>
        <dbReference type="Proteomes" id="UP001732700"/>
    </source>
</evidence>
<keyword evidence="2" id="KW-1185">Reference proteome</keyword>
<proteinExistence type="predicted"/>
<dbReference type="Proteomes" id="UP001732700">
    <property type="component" value="Chromosome 1C"/>
</dbReference>
<evidence type="ECO:0000313" key="1">
    <source>
        <dbReference type="EnsemblPlants" id="AVESA.00010b.r2.1CG0082600.1.CDS.1"/>
    </source>
</evidence>
<accession>A0ACD5TME8</accession>
<dbReference type="EnsemblPlants" id="AVESA.00010b.r2.1CG0082600.1">
    <property type="protein sequence ID" value="AVESA.00010b.r2.1CG0082600.1.CDS.1"/>
    <property type="gene ID" value="AVESA.00010b.r2.1CG0082600"/>
</dbReference>
<sequence length="457" mass="48553">MADEEHAQSSRKRVADKQINKDNPEPDDDSADEGTGTFKKASEEVMATRKIVKVRRQQPAPVPSSNPFSAIRFTPSDSGVQASIPVSVPPPSVDMMTSVKDICSSEKVNEGSNGTGKDVLSTNEENTDSTEVAEIQKDEAAQKESDGKEEDTVDGTGQDKVVAGEPTEDSTKASGIEGKTKDGDAEEKTVVDEAGVEDKISKDDTEKKDEAESGIKDGSAEQKDADKKGQQSTATPLFSFKNLSSGQNAFTGLAGTGFSGSSFSFGPGSKESSDAPLFGLKSDGSSFPSFNMGALNNGSSVPALATAADAPKKFAMPEGPVETGEENEKAVFTADSAIYEYLDRGWKERGRGELKLNIPVSGGERSRLVMRAKGNYRLILNASLYDDMTLKDMDKKGVTFACVNSIGESPSALTTFALKFKDTGIREDFKAAVETHKAKKASDALKTPENSPKACDD</sequence>
<protein>
    <submittedName>
        <fullName evidence="1">Uncharacterized protein</fullName>
    </submittedName>
</protein>
<reference evidence="1" key="2">
    <citation type="submission" date="2025-09" db="UniProtKB">
        <authorList>
            <consortium name="EnsemblPlants"/>
        </authorList>
    </citation>
    <scope>IDENTIFICATION</scope>
</reference>